<feature type="region of interest" description="Disordered" evidence="1">
    <location>
        <begin position="1"/>
        <end position="35"/>
    </location>
</feature>
<dbReference type="Proteomes" id="UP001202134">
    <property type="component" value="Unassembled WGS sequence"/>
</dbReference>
<accession>A0ABT0KMR0</accession>
<proteinExistence type="predicted"/>
<dbReference type="EMBL" id="JAKIKU010000003">
    <property type="protein sequence ID" value="MCL1045136.1"/>
    <property type="molecule type" value="Genomic_DNA"/>
</dbReference>
<keyword evidence="2" id="KW-0812">Transmembrane</keyword>
<dbReference type="RefSeq" id="WP_248955299.1">
    <property type="nucleotide sequence ID" value="NZ_JAKIKU010000003.1"/>
</dbReference>
<protein>
    <submittedName>
        <fullName evidence="3">Uncharacterized protein</fullName>
    </submittedName>
</protein>
<reference evidence="3 4" key="1">
    <citation type="submission" date="2022-01" db="EMBL/GenBank/DDBJ databases">
        <title>Whole genome-based taxonomy of the Shewanellaceae.</title>
        <authorList>
            <person name="Martin-Rodriguez A.J."/>
        </authorList>
    </citation>
    <scope>NUCLEOTIDE SEQUENCE [LARGE SCALE GENOMIC DNA]</scope>
    <source>
        <strain evidence="3 4">DSM 24955</strain>
    </source>
</reference>
<evidence type="ECO:0000256" key="1">
    <source>
        <dbReference type="SAM" id="MobiDB-lite"/>
    </source>
</evidence>
<feature type="compositionally biased region" description="Polar residues" evidence="1">
    <location>
        <begin position="25"/>
        <end position="35"/>
    </location>
</feature>
<name>A0ABT0KMR0_9GAMM</name>
<organism evidence="3 4">
    <name type="scientific">Shewanella electrodiphila</name>
    <dbReference type="NCBI Taxonomy" id="934143"/>
    <lineage>
        <taxon>Bacteria</taxon>
        <taxon>Pseudomonadati</taxon>
        <taxon>Pseudomonadota</taxon>
        <taxon>Gammaproteobacteria</taxon>
        <taxon>Alteromonadales</taxon>
        <taxon>Shewanellaceae</taxon>
        <taxon>Shewanella</taxon>
    </lineage>
</organism>
<comment type="caution">
    <text evidence="3">The sequence shown here is derived from an EMBL/GenBank/DDBJ whole genome shotgun (WGS) entry which is preliminary data.</text>
</comment>
<gene>
    <name evidence="3" type="ORF">L2737_07320</name>
</gene>
<keyword evidence="4" id="KW-1185">Reference proteome</keyword>
<evidence type="ECO:0000313" key="3">
    <source>
        <dbReference type="EMBL" id="MCL1045136.1"/>
    </source>
</evidence>
<keyword evidence="2" id="KW-1133">Transmembrane helix</keyword>
<feature type="transmembrane region" description="Helical" evidence="2">
    <location>
        <begin position="139"/>
        <end position="161"/>
    </location>
</feature>
<evidence type="ECO:0000256" key="2">
    <source>
        <dbReference type="SAM" id="Phobius"/>
    </source>
</evidence>
<keyword evidence="2" id="KW-0472">Membrane</keyword>
<sequence>MTHKHEPKLLTKELSTSSLAAVKDSASSKQNSPHANFNEEINLSESTNFNQSCSEDIQSHIIASDAVSQYVNDSDNIELSELNLSLALASQNRNESLSFDEPFQLDESFKLDSKITRSNYSSAKDIGTVSKFKTIRKSLTPTVFMVAIAHILAFVILLVLAGQTVNIFVEIATSKQENQTETKEINAYFITAEQLDSLINQDTSASDVNETQIDHTATEPQDNAITIQDAVKEEVIEERVDDATSVETKINTVNLPEMNSSDNQLIEVEKINKISAIVEVKEDFNWANVDSMYLQQEKDDDVSSHLFKDTKLNQHLFTGTNAVKHQVLKNLNQQALNTLISQQAHLATSKSGASLSELTPEMFDIEIIEIEDKRQATTLDHRLDPNRIMKHGETCYRIVPLPTQINPHAEGLGFAEPCDSAKMKKALGKAIQNRLSKVQLP</sequence>
<evidence type="ECO:0000313" key="4">
    <source>
        <dbReference type="Proteomes" id="UP001202134"/>
    </source>
</evidence>